<accession>A0A6I6N2R7</accession>
<dbReference type="EMBL" id="CP047020">
    <property type="protein sequence ID" value="QHA02516.1"/>
    <property type="molecule type" value="Genomic_DNA"/>
</dbReference>
<protein>
    <submittedName>
        <fullName evidence="3">Nuclear transport factor 2 family protein</fullName>
    </submittedName>
</protein>
<feature type="signal peptide" evidence="1">
    <location>
        <begin position="1"/>
        <end position="21"/>
    </location>
</feature>
<dbReference type="Proteomes" id="UP000436138">
    <property type="component" value="Chromosome"/>
</dbReference>
<evidence type="ECO:0000256" key="1">
    <source>
        <dbReference type="SAM" id="SignalP"/>
    </source>
</evidence>
<gene>
    <name evidence="3" type="ORF">GQF42_03715</name>
</gene>
<dbReference type="InterPro" id="IPR032710">
    <property type="entry name" value="NTF2-like_dom_sf"/>
</dbReference>
<proteinExistence type="predicted"/>
<evidence type="ECO:0000313" key="4">
    <source>
        <dbReference type="Proteomes" id="UP000436138"/>
    </source>
</evidence>
<evidence type="ECO:0000259" key="2">
    <source>
        <dbReference type="Pfam" id="PF12680"/>
    </source>
</evidence>
<dbReference type="AlphaFoldDB" id="A0A6I6N2R7"/>
<keyword evidence="4" id="KW-1185">Reference proteome</keyword>
<sequence length="177" mass="18481">MRLHPTRFAAAVICTVAAVTALGPTALGPTALGTAAFAAQPAGRHVSEVVADWSAAWNGTEPAVLGALFTPDGTYTDQGIGVTFHGRQEIAGWKARTDSLIDNVHVTVHATHRDGCHITVEGAYAGHIKGAPRPFAVPLATLLDTDGRRITADQDFYSLNAVLAQSGLPADWTPPAH</sequence>
<feature type="chain" id="PRO_5038578120" evidence="1">
    <location>
        <begin position="22"/>
        <end position="177"/>
    </location>
</feature>
<reference evidence="3 4" key="1">
    <citation type="submission" date="2019-12" db="EMBL/GenBank/DDBJ databases">
        <title>Streptomyces sp. strain T44 isolated from rhizosphere soil of Broussonetia papyrifera.</title>
        <authorList>
            <person name="Mo P."/>
        </authorList>
    </citation>
    <scope>NUCLEOTIDE SEQUENCE [LARGE SCALE GENOMIC DNA]</scope>
    <source>
        <strain evidence="3 4">T44</strain>
    </source>
</reference>
<dbReference type="RefSeq" id="WP_158917581.1">
    <property type="nucleotide sequence ID" value="NZ_CP047020.1"/>
</dbReference>
<dbReference type="Pfam" id="PF12680">
    <property type="entry name" value="SnoaL_2"/>
    <property type="match status" value="1"/>
</dbReference>
<dbReference type="Gene3D" id="3.10.450.50">
    <property type="match status" value="1"/>
</dbReference>
<keyword evidence="1" id="KW-0732">Signal</keyword>
<dbReference type="KEGG" id="sbro:GQF42_03715"/>
<feature type="domain" description="SnoaL-like" evidence="2">
    <location>
        <begin position="50"/>
        <end position="151"/>
    </location>
</feature>
<dbReference type="SUPFAM" id="SSF54427">
    <property type="entry name" value="NTF2-like"/>
    <property type="match status" value="1"/>
</dbReference>
<organism evidence="3 4">
    <name type="scientific">Streptomyces broussonetiae</name>
    <dbReference type="NCBI Taxonomy" id="2686304"/>
    <lineage>
        <taxon>Bacteria</taxon>
        <taxon>Bacillati</taxon>
        <taxon>Actinomycetota</taxon>
        <taxon>Actinomycetes</taxon>
        <taxon>Kitasatosporales</taxon>
        <taxon>Streptomycetaceae</taxon>
        <taxon>Streptomyces</taxon>
    </lineage>
</organism>
<evidence type="ECO:0000313" key="3">
    <source>
        <dbReference type="EMBL" id="QHA02516.1"/>
    </source>
</evidence>
<dbReference type="InterPro" id="IPR037401">
    <property type="entry name" value="SnoaL-like"/>
</dbReference>
<name>A0A6I6N2R7_9ACTN</name>